<protein>
    <submittedName>
        <fullName evidence="1">Uncharacterized protein</fullName>
    </submittedName>
</protein>
<sequence length="148" mass="16984">MLKLFSVEGVSSYKDSAQFKRGVLDVAIRKFNQYTELESWYVEKKKGRAIVGFDLHWSVASKQETAATENQLKEITTIIDAVEADMWNYLEELGEMDLEKLHLMNIIQKVLKCRVEVTTTLTSTKANEILQRLKGHLCSLQSQLDDAR</sequence>
<name>A0A1E4R7K9_9BACI</name>
<accession>A0A1E4R7K9</accession>
<comment type="caution">
    <text evidence="1">The sequence shown here is derived from an EMBL/GenBank/DDBJ whole genome shotgun (WGS) entry which is preliminary data.</text>
</comment>
<dbReference type="InterPro" id="IPR036390">
    <property type="entry name" value="WH_DNA-bd_sf"/>
</dbReference>
<reference evidence="1 2" key="1">
    <citation type="submission" date="2016-09" db="EMBL/GenBank/DDBJ databases">
        <title>Draft genome sequence of the soil isolate, Lysinibacillus fusiformis M5, a potential hypoxanthine producer.</title>
        <authorList>
            <person name="Gallegos-Monterrosa R."/>
            <person name="Maroti G."/>
            <person name="Balint B."/>
            <person name="Kovacs A.T."/>
        </authorList>
    </citation>
    <scope>NUCLEOTIDE SEQUENCE [LARGE SCALE GENOMIC DNA]</scope>
    <source>
        <strain evidence="1 2">M5</strain>
    </source>
</reference>
<gene>
    <name evidence="1" type="ORF">BG258_11310</name>
</gene>
<dbReference type="InterPro" id="IPR036388">
    <property type="entry name" value="WH-like_DNA-bd_sf"/>
</dbReference>
<evidence type="ECO:0000313" key="1">
    <source>
        <dbReference type="EMBL" id="ODV56441.1"/>
    </source>
</evidence>
<proteinExistence type="predicted"/>
<evidence type="ECO:0000313" key="2">
    <source>
        <dbReference type="Proteomes" id="UP000094784"/>
    </source>
</evidence>
<dbReference type="Proteomes" id="UP000094784">
    <property type="component" value="Unassembled WGS sequence"/>
</dbReference>
<dbReference type="Pfam" id="PF21205">
    <property type="entry name" value="Rep3_C"/>
    <property type="match status" value="1"/>
</dbReference>
<dbReference type="AlphaFoldDB" id="A0A1E4R7K9"/>
<dbReference type="SUPFAM" id="SSF46785">
    <property type="entry name" value="Winged helix' DNA-binding domain"/>
    <property type="match status" value="1"/>
</dbReference>
<organism evidence="1 2">
    <name type="scientific">Lysinibacillus fusiformis</name>
    <dbReference type="NCBI Taxonomy" id="28031"/>
    <lineage>
        <taxon>Bacteria</taxon>
        <taxon>Bacillati</taxon>
        <taxon>Bacillota</taxon>
        <taxon>Bacilli</taxon>
        <taxon>Bacillales</taxon>
        <taxon>Bacillaceae</taxon>
        <taxon>Lysinibacillus</taxon>
    </lineage>
</organism>
<dbReference type="EMBL" id="MECQ01000001">
    <property type="protein sequence ID" value="ODV56441.1"/>
    <property type="molecule type" value="Genomic_DNA"/>
</dbReference>
<dbReference type="RefSeq" id="WP_069481434.1">
    <property type="nucleotide sequence ID" value="NZ_KV766182.1"/>
</dbReference>
<dbReference type="Gene3D" id="1.10.10.10">
    <property type="entry name" value="Winged helix-like DNA-binding domain superfamily/Winged helix DNA-binding domain"/>
    <property type="match status" value="1"/>
</dbReference>